<dbReference type="RefSeq" id="WP_121521774.1">
    <property type="nucleotide sequence ID" value="NZ_RCHR01000002.1"/>
</dbReference>
<dbReference type="AlphaFoldDB" id="A0A498D826"/>
<gene>
    <name evidence="5" type="ORF">D8M04_04770</name>
</gene>
<proteinExistence type="inferred from homology"/>
<keyword evidence="2" id="KW-0378">Hydrolase</keyword>
<evidence type="ECO:0000259" key="3">
    <source>
        <dbReference type="Pfam" id="PF00149"/>
    </source>
</evidence>
<dbReference type="InterPro" id="IPR036907">
    <property type="entry name" value="5'-Nucleotdase_C_sf"/>
</dbReference>
<dbReference type="InterPro" id="IPR004843">
    <property type="entry name" value="Calcineurin-like_PHP"/>
</dbReference>
<dbReference type="SUPFAM" id="SSF56300">
    <property type="entry name" value="Metallo-dependent phosphatases"/>
    <property type="match status" value="1"/>
</dbReference>
<feature type="domain" description="Calcineurin-like phosphoesterase" evidence="3">
    <location>
        <begin position="8"/>
        <end position="205"/>
    </location>
</feature>
<comment type="similarity">
    <text evidence="2">Belongs to the 5'-nucleotidase family.</text>
</comment>
<name>A0A498D826_9BACI</name>
<evidence type="ECO:0000313" key="5">
    <source>
        <dbReference type="EMBL" id="RLL46523.1"/>
    </source>
</evidence>
<keyword evidence="1" id="KW-0732">Signal</keyword>
<dbReference type="PRINTS" id="PR01607">
    <property type="entry name" value="APYRASEFAMLY"/>
</dbReference>
<keyword evidence="6" id="KW-1185">Reference proteome</keyword>
<dbReference type="PANTHER" id="PTHR11575">
    <property type="entry name" value="5'-NUCLEOTIDASE-RELATED"/>
    <property type="match status" value="1"/>
</dbReference>
<dbReference type="InterPro" id="IPR008334">
    <property type="entry name" value="5'-Nucleotdase_C"/>
</dbReference>
<dbReference type="SUPFAM" id="SSF55816">
    <property type="entry name" value="5'-nucleotidase (syn. UDP-sugar hydrolase), C-terminal domain"/>
    <property type="match status" value="1"/>
</dbReference>
<dbReference type="GO" id="GO:0009166">
    <property type="term" value="P:nucleotide catabolic process"/>
    <property type="evidence" value="ECO:0007669"/>
    <property type="project" value="InterPro"/>
</dbReference>
<dbReference type="PIRSF" id="PIRSF036361">
    <property type="entry name" value="YunD"/>
    <property type="match status" value="1"/>
</dbReference>
<evidence type="ECO:0000313" key="6">
    <source>
        <dbReference type="Proteomes" id="UP000270219"/>
    </source>
</evidence>
<dbReference type="Proteomes" id="UP000270219">
    <property type="component" value="Unassembled WGS sequence"/>
</dbReference>
<feature type="domain" description="5'-Nucleotidase C-terminal" evidence="4">
    <location>
        <begin position="290"/>
        <end position="428"/>
    </location>
</feature>
<evidence type="ECO:0000259" key="4">
    <source>
        <dbReference type="Pfam" id="PF02872"/>
    </source>
</evidence>
<dbReference type="Pfam" id="PF00149">
    <property type="entry name" value="Metallophos"/>
    <property type="match status" value="1"/>
</dbReference>
<dbReference type="Gene3D" id="3.90.780.10">
    <property type="entry name" value="5'-Nucleotidase, C-terminal domain"/>
    <property type="match status" value="1"/>
</dbReference>
<dbReference type="CDD" id="cd00845">
    <property type="entry name" value="MPP_UshA_N_like"/>
    <property type="match status" value="1"/>
</dbReference>
<dbReference type="InterPro" id="IPR011240">
    <property type="entry name" value="Pesterase_YunD"/>
</dbReference>
<keyword evidence="2" id="KW-0547">Nucleotide-binding</keyword>
<dbReference type="OrthoDB" id="9793179at2"/>
<evidence type="ECO:0000256" key="2">
    <source>
        <dbReference type="RuleBase" id="RU362119"/>
    </source>
</evidence>
<dbReference type="Gene3D" id="3.60.21.10">
    <property type="match status" value="1"/>
</dbReference>
<protein>
    <submittedName>
        <fullName evidence="5">Bifunctional metallophosphatase/5'-nucleotidase</fullName>
    </submittedName>
</protein>
<organism evidence="5 6">
    <name type="scientific">Oceanobacillus piezotolerans</name>
    <dbReference type="NCBI Taxonomy" id="2448030"/>
    <lineage>
        <taxon>Bacteria</taxon>
        <taxon>Bacillati</taxon>
        <taxon>Bacillota</taxon>
        <taxon>Bacilli</taxon>
        <taxon>Bacillales</taxon>
        <taxon>Bacillaceae</taxon>
        <taxon>Oceanobacillus</taxon>
    </lineage>
</organism>
<accession>A0A498D826</accession>
<reference evidence="5 6" key="1">
    <citation type="submission" date="2018-10" db="EMBL/GenBank/DDBJ databases">
        <title>Oceanobacillus sp. YLB-02 draft genome.</title>
        <authorList>
            <person name="Yu L."/>
        </authorList>
    </citation>
    <scope>NUCLEOTIDE SEQUENCE [LARGE SCALE GENOMIC DNA]</scope>
    <source>
        <strain evidence="5 6">YLB-02</strain>
    </source>
</reference>
<dbReference type="GO" id="GO:0016787">
    <property type="term" value="F:hydrolase activity"/>
    <property type="evidence" value="ECO:0007669"/>
    <property type="project" value="UniProtKB-KW"/>
</dbReference>
<dbReference type="PANTHER" id="PTHR11575:SF24">
    <property type="entry name" value="5'-NUCLEOTIDASE"/>
    <property type="match status" value="1"/>
</dbReference>
<dbReference type="InterPro" id="IPR029052">
    <property type="entry name" value="Metallo-depent_PP-like"/>
</dbReference>
<evidence type="ECO:0000256" key="1">
    <source>
        <dbReference type="ARBA" id="ARBA00022729"/>
    </source>
</evidence>
<dbReference type="GO" id="GO:0000166">
    <property type="term" value="F:nucleotide binding"/>
    <property type="evidence" value="ECO:0007669"/>
    <property type="project" value="UniProtKB-KW"/>
</dbReference>
<dbReference type="Pfam" id="PF02872">
    <property type="entry name" value="5_nucleotid_C"/>
    <property type="match status" value="1"/>
</dbReference>
<sequence>MKENLYFYYTNDLHSNFEQWPRVSGFIKEETGKRQERNENYWLVDIGDHMDRVHPISEAFMGKANVALMNDLHYDVATIGNNEGITLSHEDLFHLYDDAEYQVVCTNLHSLRKENPVWLERNVIIKSNSGVKIGLLGLTAPFNDYYELLDWHISSEFEALDHYVEQLKKEADIIVLLSHLGITEDQEIARRYPDIDLIIGGHTHHLLRTGESVNQTLITAAGKHCYFVGEVILTWDHLEKRLVDKQAYAVDITNYPKDLKTEQGLQMLQDEADKLLGDPIVQINRPIEVKWFADTMIMQELTNTLLSYTNANCAMLNAGLLLDQFSAGSVTYRDVHRICPHPINPVVVELAGDELIEVIRASFTKDFTELKLKGFGFRGEVLGRMMFAGINVETGHHKNGEEYVKKVTCNDGNEIDRDSVYQVATADTFTFGRLLPEIARSETKKYFLPEFIRDLLVETLKRVYG</sequence>
<dbReference type="EMBL" id="RCHR01000002">
    <property type="protein sequence ID" value="RLL46523.1"/>
    <property type="molecule type" value="Genomic_DNA"/>
</dbReference>
<dbReference type="InterPro" id="IPR006179">
    <property type="entry name" value="5_nucleotidase/apyrase"/>
</dbReference>
<comment type="caution">
    <text evidence="5">The sequence shown here is derived from an EMBL/GenBank/DDBJ whole genome shotgun (WGS) entry which is preliminary data.</text>
</comment>